<dbReference type="InterPro" id="IPR023626">
    <property type="entry name" value="Ribosomal_eL39_dom_sf"/>
</dbReference>
<dbReference type="GeneID" id="123391858"/>
<dbReference type="FunFam" id="1.10.1620.10:FF:000001">
    <property type="entry name" value="60S ribosomal protein-like L39"/>
    <property type="match status" value="1"/>
</dbReference>
<keyword evidence="4" id="KW-1185">Reference proteome</keyword>
<keyword evidence="3" id="KW-0687">Ribonucleoprotein</keyword>
<evidence type="ECO:0000313" key="5">
    <source>
        <dbReference type="RefSeq" id="XP_044935295.1"/>
    </source>
</evidence>
<protein>
    <submittedName>
        <fullName evidence="5">60S ribosomal protein L39-like</fullName>
    </submittedName>
</protein>
<dbReference type="InterPro" id="IPR000077">
    <property type="entry name" value="Ribosomal_eL39"/>
</dbReference>
<dbReference type="GO" id="GO:0022625">
    <property type="term" value="C:cytosolic large ribosomal subunit"/>
    <property type="evidence" value="ECO:0007669"/>
    <property type="project" value="TreeGrafter"/>
</dbReference>
<reference evidence="5" key="1">
    <citation type="submission" date="2025-08" db="UniProtKB">
        <authorList>
            <consortium name="RefSeq"/>
        </authorList>
    </citation>
    <scope>IDENTIFICATION</scope>
    <source>
        <tissue evidence="5">Brain</tissue>
    </source>
</reference>
<name>A0A8U0V0K0_MUSPF</name>
<dbReference type="Proteomes" id="UP000000715">
    <property type="component" value="Unplaced"/>
</dbReference>
<keyword evidence="2" id="KW-0689">Ribosomal protein</keyword>
<sequence>MSSPKTFRIKRFPAKKQKLNRPIPQWIRTKTGNKIRYNSMRRCWRRTRLGLEGVTYHAMTHLTGTHIYLSCVKIMCSILVTL</sequence>
<dbReference type="HAMAP" id="MF_00629">
    <property type="entry name" value="Ribosomal_eL39"/>
    <property type="match status" value="1"/>
</dbReference>
<dbReference type="RefSeq" id="XP_044935295.1">
    <property type="nucleotide sequence ID" value="XM_045079360.1"/>
</dbReference>
<evidence type="ECO:0000313" key="4">
    <source>
        <dbReference type="Proteomes" id="UP000000715"/>
    </source>
</evidence>
<proteinExistence type="inferred from homology"/>
<evidence type="ECO:0000256" key="3">
    <source>
        <dbReference type="ARBA" id="ARBA00023274"/>
    </source>
</evidence>
<accession>A0A8U0V0K0</accession>
<dbReference type="Gene3D" id="1.10.1620.10">
    <property type="entry name" value="Ribosomal protein L39e"/>
    <property type="match status" value="1"/>
</dbReference>
<dbReference type="SUPFAM" id="SSF48662">
    <property type="entry name" value="Ribosomal protein L39e"/>
    <property type="match status" value="1"/>
</dbReference>
<dbReference type="PANTHER" id="PTHR19970:SF36">
    <property type="entry name" value="RIBOSOMAL PROTEIN EL39-LIKE 5-RELATED"/>
    <property type="match status" value="1"/>
</dbReference>
<dbReference type="OrthoDB" id="6332053at2759"/>
<dbReference type="GO" id="GO:0006412">
    <property type="term" value="P:translation"/>
    <property type="evidence" value="ECO:0007669"/>
    <property type="project" value="InterPro"/>
</dbReference>
<dbReference type="AlphaFoldDB" id="A0A8U0V0K0"/>
<comment type="similarity">
    <text evidence="1">Belongs to the eukaryotic ribosomal protein eL39 family.</text>
</comment>
<dbReference type="GO" id="GO:0003735">
    <property type="term" value="F:structural constituent of ribosome"/>
    <property type="evidence" value="ECO:0007669"/>
    <property type="project" value="InterPro"/>
</dbReference>
<dbReference type="PANTHER" id="PTHR19970">
    <property type="entry name" value="RIBOSOMAL PROTEIN L39E"/>
    <property type="match status" value="1"/>
</dbReference>
<organism evidence="4 5">
    <name type="scientific">Mustela putorius furo</name>
    <name type="common">European domestic ferret</name>
    <name type="synonym">Mustela furo</name>
    <dbReference type="NCBI Taxonomy" id="9669"/>
    <lineage>
        <taxon>Eukaryota</taxon>
        <taxon>Metazoa</taxon>
        <taxon>Chordata</taxon>
        <taxon>Craniata</taxon>
        <taxon>Vertebrata</taxon>
        <taxon>Euteleostomi</taxon>
        <taxon>Mammalia</taxon>
        <taxon>Eutheria</taxon>
        <taxon>Laurasiatheria</taxon>
        <taxon>Carnivora</taxon>
        <taxon>Caniformia</taxon>
        <taxon>Musteloidea</taxon>
        <taxon>Mustelidae</taxon>
        <taxon>Mustelinae</taxon>
        <taxon>Mustela</taxon>
    </lineage>
</organism>
<evidence type="ECO:0000256" key="1">
    <source>
        <dbReference type="ARBA" id="ARBA00009339"/>
    </source>
</evidence>
<gene>
    <name evidence="5" type="primary">LOC123391858</name>
</gene>
<dbReference type="Pfam" id="PF00832">
    <property type="entry name" value="Ribosomal_L39"/>
    <property type="match status" value="1"/>
</dbReference>
<evidence type="ECO:0000256" key="2">
    <source>
        <dbReference type="ARBA" id="ARBA00022980"/>
    </source>
</evidence>